<evidence type="ECO:0000256" key="3">
    <source>
        <dbReference type="ARBA" id="ARBA00023163"/>
    </source>
</evidence>
<dbReference type="Proteomes" id="UP000006241">
    <property type="component" value="Unassembled WGS sequence"/>
</dbReference>
<dbReference type="InterPro" id="IPR009057">
    <property type="entry name" value="Homeodomain-like_sf"/>
</dbReference>
<evidence type="ECO:0000256" key="4">
    <source>
        <dbReference type="PROSITE-ProRule" id="PRU00335"/>
    </source>
</evidence>
<dbReference type="HOGENOM" id="CLU_069356_28_4_10"/>
<evidence type="ECO:0000313" key="7">
    <source>
        <dbReference type="Proteomes" id="UP000006241"/>
    </source>
</evidence>
<dbReference type="Pfam" id="PF16925">
    <property type="entry name" value="TetR_C_13"/>
    <property type="match status" value="1"/>
</dbReference>
<evidence type="ECO:0000313" key="6">
    <source>
        <dbReference type="EMBL" id="EEI90623.1"/>
    </source>
</evidence>
<evidence type="ECO:0000259" key="5">
    <source>
        <dbReference type="PROSITE" id="PS50977"/>
    </source>
</evidence>
<dbReference type="InterPro" id="IPR001647">
    <property type="entry name" value="HTH_TetR"/>
</dbReference>
<dbReference type="PANTHER" id="PTHR47506:SF6">
    <property type="entry name" value="HTH-TYPE TRANSCRIPTIONAL REPRESSOR NEMR"/>
    <property type="match status" value="1"/>
</dbReference>
<keyword evidence="3" id="KW-0804">Transcription</keyword>
<feature type="domain" description="HTH tetR-type" evidence="5">
    <location>
        <begin position="1"/>
        <end position="61"/>
    </location>
</feature>
<organism evidence="6 7">
    <name type="scientific">Sphingobacterium spiritivorum ATCC 33300</name>
    <dbReference type="NCBI Taxonomy" id="525372"/>
    <lineage>
        <taxon>Bacteria</taxon>
        <taxon>Pseudomonadati</taxon>
        <taxon>Bacteroidota</taxon>
        <taxon>Sphingobacteriia</taxon>
        <taxon>Sphingobacteriales</taxon>
        <taxon>Sphingobacteriaceae</taxon>
        <taxon>Sphingobacterium</taxon>
    </lineage>
</organism>
<dbReference type="SUPFAM" id="SSF48498">
    <property type="entry name" value="Tetracyclin repressor-like, C-terminal domain"/>
    <property type="match status" value="1"/>
</dbReference>
<dbReference type="RefSeq" id="WP_003002747.1">
    <property type="nucleotide sequence ID" value="NZ_GG668630.1"/>
</dbReference>
<name>C2G2I1_SPHSI</name>
<dbReference type="PANTHER" id="PTHR47506">
    <property type="entry name" value="TRANSCRIPTIONAL REGULATORY PROTEIN"/>
    <property type="match status" value="1"/>
</dbReference>
<sequence>MKIKEQILTVGEELLIEKGYNAFSYADIAKTVQIKTSSIHYYYPTKTDLGIAIVEKYINNFKDIHLRQQGLDAGKRLRALFDYYLKLISNNKICLIGTLASDSNSLEGILKEKAKEFCDVILMHTMETLKLGVENKEFKNIADVENKAIELLSSLMGLAQVGRLYSRKRVEVVMLQIIDHLKY</sequence>
<dbReference type="InterPro" id="IPR036271">
    <property type="entry name" value="Tet_transcr_reg_TetR-rel_C_sf"/>
</dbReference>
<reference evidence="6 7" key="1">
    <citation type="submission" date="2009-01" db="EMBL/GenBank/DDBJ databases">
        <authorList>
            <person name="Qin X."/>
            <person name="Bachman B."/>
            <person name="Battles P."/>
            <person name="Bell A."/>
            <person name="Bess C."/>
            <person name="Bickham C."/>
            <person name="Chaboub L."/>
            <person name="Chen D."/>
            <person name="Coyle M."/>
            <person name="Deiros D.R."/>
            <person name="Dinh H."/>
            <person name="Forbes L."/>
            <person name="Fowler G."/>
            <person name="Francisco L."/>
            <person name="Fu Q."/>
            <person name="Gubbala S."/>
            <person name="Hale W."/>
            <person name="Han Y."/>
            <person name="Hemphill L."/>
            <person name="Highlander S.K."/>
            <person name="Hirani K."/>
            <person name="Hogues M."/>
            <person name="Jackson L."/>
            <person name="Jakkamsetti A."/>
            <person name="Javaid M."/>
            <person name="Jiang H."/>
            <person name="Korchina V."/>
            <person name="Kovar C."/>
            <person name="Lara F."/>
            <person name="Lee S."/>
            <person name="Mata R."/>
            <person name="Mathew T."/>
            <person name="Moen C."/>
            <person name="Morales K."/>
            <person name="Munidasa M."/>
            <person name="Nazareth L."/>
            <person name="Ngo R."/>
            <person name="Nguyen L."/>
            <person name="Okwuonu G."/>
            <person name="Ongeri F."/>
            <person name="Patil S."/>
            <person name="Petrosino J."/>
            <person name="Pham C."/>
            <person name="Pham P."/>
            <person name="Pu L.-L."/>
            <person name="Puazo M."/>
            <person name="Raj R."/>
            <person name="Reid J."/>
            <person name="Rouhana J."/>
            <person name="Saada N."/>
            <person name="Shang Y."/>
            <person name="Simmons D."/>
            <person name="Thornton R."/>
            <person name="Warren J."/>
            <person name="Weissenberger G."/>
            <person name="Zhang J."/>
            <person name="Zhang L."/>
            <person name="Zhou C."/>
            <person name="Zhu D."/>
            <person name="Muzny D."/>
            <person name="Worley K."/>
            <person name="Gibbs R."/>
        </authorList>
    </citation>
    <scope>NUCLEOTIDE SEQUENCE [LARGE SCALE GENOMIC DNA]</scope>
    <source>
        <strain evidence="6 7">ATCC 33300</strain>
    </source>
</reference>
<accession>C2G2I1</accession>
<dbReference type="PROSITE" id="PS50977">
    <property type="entry name" value="HTH_TETR_2"/>
    <property type="match status" value="1"/>
</dbReference>
<feature type="DNA-binding region" description="H-T-H motif" evidence="4">
    <location>
        <begin position="24"/>
        <end position="43"/>
    </location>
</feature>
<evidence type="ECO:0000256" key="1">
    <source>
        <dbReference type="ARBA" id="ARBA00023015"/>
    </source>
</evidence>
<protein>
    <submittedName>
        <fullName evidence="6">Transcriptional regulator, TetR family</fullName>
    </submittedName>
</protein>
<dbReference type="SUPFAM" id="SSF46689">
    <property type="entry name" value="Homeodomain-like"/>
    <property type="match status" value="1"/>
</dbReference>
<keyword evidence="2 4" id="KW-0238">DNA-binding</keyword>
<evidence type="ECO:0000256" key="2">
    <source>
        <dbReference type="ARBA" id="ARBA00023125"/>
    </source>
</evidence>
<dbReference type="InterPro" id="IPR011075">
    <property type="entry name" value="TetR_C"/>
</dbReference>
<dbReference type="Pfam" id="PF00440">
    <property type="entry name" value="TetR_N"/>
    <property type="match status" value="1"/>
</dbReference>
<keyword evidence="1" id="KW-0805">Transcription regulation</keyword>
<gene>
    <name evidence="6" type="ORF">HMPREF0765_3787</name>
</gene>
<proteinExistence type="predicted"/>
<dbReference type="GO" id="GO:0003677">
    <property type="term" value="F:DNA binding"/>
    <property type="evidence" value="ECO:0007669"/>
    <property type="project" value="UniProtKB-UniRule"/>
</dbReference>
<dbReference type="AlphaFoldDB" id="C2G2I1"/>
<dbReference type="EMBL" id="ACHB01000089">
    <property type="protein sequence ID" value="EEI90623.1"/>
    <property type="molecule type" value="Genomic_DNA"/>
</dbReference>
<dbReference type="Gene3D" id="1.10.357.10">
    <property type="entry name" value="Tetracycline Repressor, domain 2"/>
    <property type="match status" value="1"/>
</dbReference>
<comment type="caution">
    <text evidence="6">The sequence shown here is derived from an EMBL/GenBank/DDBJ whole genome shotgun (WGS) entry which is preliminary data.</text>
</comment>